<name>A0ABU8KUX1_9HYPH</name>
<dbReference type="Gene3D" id="1.10.10.60">
    <property type="entry name" value="Homeodomain-like"/>
    <property type="match status" value="1"/>
</dbReference>
<gene>
    <name evidence="4" type="ORF">O7A60_12225</name>
</gene>
<dbReference type="EMBL" id="JAPYKS010000007">
    <property type="protein sequence ID" value="MEI9409531.1"/>
    <property type="molecule type" value="Genomic_DNA"/>
</dbReference>
<accession>A0ABU8KUX1</accession>
<evidence type="ECO:0000313" key="5">
    <source>
        <dbReference type="Proteomes" id="UP001387293"/>
    </source>
</evidence>
<proteinExistence type="predicted"/>
<evidence type="ECO:0000259" key="3">
    <source>
        <dbReference type="PROSITE" id="PS01124"/>
    </source>
</evidence>
<dbReference type="InterPro" id="IPR018060">
    <property type="entry name" value="HTH_AraC"/>
</dbReference>
<dbReference type="RefSeq" id="WP_337106477.1">
    <property type="nucleotide sequence ID" value="NZ_JAPYKS010000007.1"/>
</dbReference>
<evidence type="ECO:0000256" key="2">
    <source>
        <dbReference type="ARBA" id="ARBA00023163"/>
    </source>
</evidence>
<dbReference type="PANTHER" id="PTHR43436">
    <property type="entry name" value="ARAC-FAMILY TRANSCRIPTIONAL REGULATOR"/>
    <property type="match status" value="1"/>
</dbReference>
<dbReference type="InterPro" id="IPR009057">
    <property type="entry name" value="Homeodomain-like_sf"/>
</dbReference>
<sequence length="293" mass="32883">MEKLDELRSLAIRHAGAQHPGMPRLSVHSIAEPTEMTALVYDPMAFIVLQGAKRTIIGDKVFEYGPGQTMVVAAEITAMGQILEASVDSPFLAINLNLDPAVITNVVLYLSQTPELQMQPGFGFSMANSELIGAWQRLLEMYERPKEIPVMGLHLEHELMFRLMLGPHAEMLRQIAGVDSRLSHIRQAMAWIREHYTEHLSVEDMAAVAGMSESVFHRRFKAVTALSPLQYQKHIRLQEARRRLVARQGDAASAGFAVGYKSTSQFSREYRRLFGEPPRRDADMVQTIVETAV</sequence>
<comment type="caution">
    <text evidence="4">The sequence shown here is derived from an EMBL/GenBank/DDBJ whole genome shotgun (WGS) entry which is preliminary data.</text>
</comment>
<dbReference type="Proteomes" id="UP001387293">
    <property type="component" value="Unassembled WGS sequence"/>
</dbReference>
<evidence type="ECO:0000313" key="4">
    <source>
        <dbReference type="EMBL" id="MEI9409531.1"/>
    </source>
</evidence>
<dbReference type="Pfam" id="PF06719">
    <property type="entry name" value="AraC_N"/>
    <property type="match status" value="1"/>
</dbReference>
<dbReference type="InterPro" id="IPR009594">
    <property type="entry name" value="Tscrpt_reg_HTH_AraC_N"/>
</dbReference>
<dbReference type="SUPFAM" id="SSF46689">
    <property type="entry name" value="Homeodomain-like"/>
    <property type="match status" value="2"/>
</dbReference>
<keyword evidence="2" id="KW-0804">Transcription</keyword>
<dbReference type="Pfam" id="PF12833">
    <property type="entry name" value="HTH_18"/>
    <property type="match status" value="1"/>
</dbReference>
<dbReference type="PANTHER" id="PTHR43436:SF1">
    <property type="entry name" value="TRANSCRIPTIONAL REGULATORY PROTEIN"/>
    <property type="match status" value="1"/>
</dbReference>
<protein>
    <submittedName>
        <fullName evidence="4">AraC family transcriptional regulator</fullName>
    </submittedName>
</protein>
<evidence type="ECO:0000256" key="1">
    <source>
        <dbReference type="ARBA" id="ARBA00023015"/>
    </source>
</evidence>
<organism evidence="4 5">
    <name type="scientific">Mesorhizobium salmacidum</name>
    <dbReference type="NCBI Taxonomy" id="3015171"/>
    <lineage>
        <taxon>Bacteria</taxon>
        <taxon>Pseudomonadati</taxon>
        <taxon>Pseudomonadota</taxon>
        <taxon>Alphaproteobacteria</taxon>
        <taxon>Hyphomicrobiales</taxon>
        <taxon>Phyllobacteriaceae</taxon>
        <taxon>Mesorhizobium</taxon>
    </lineage>
</organism>
<keyword evidence="5" id="KW-1185">Reference proteome</keyword>
<feature type="domain" description="HTH araC/xylS-type" evidence="3">
    <location>
        <begin position="186"/>
        <end position="284"/>
    </location>
</feature>
<dbReference type="SMART" id="SM00342">
    <property type="entry name" value="HTH_ARAC"/>
    <property type="match status" value="1"/>
</dbReference>
<reference evidence="4 5" key="1">
    <citation type="submission" date="2022-12" db="EMBL/GenBank/DDBJ databases">
        <authorList>
            <person name="Muema E."/>
        </authorList>
    </citation>
    <scope>NUCLEOTIDE SEQUENCE [LARGE SCALE GENOMIC DNA]</scope>
    <source>
        <strain evidence="5">1326</strain>
    </source>
</reference>
<dbReference type="PROSITE" id="PS01124">
    <property type="entry name" value="HTH_ARAC_FAMILY_2"/>
    <property type="match status" value="1"/>
</dbReference>
<keyword evidence="1" id="KW-0805">Transcription regulation</keyword>